<feature type="compositionally biased region" description="Pro residues" evidence="1">
    <location>
        <begin position="48"/>
        <end position="58"/>
    </location>
</feature>
<feature type="compositionally biased region" description="Polar residues" evidence="1">
    <location>
        <begin position="9"/>
        <end position="26"/>
    </location>
</feature>
<dbReference type="RefSeq" id="XP_007694168.1">
    <property type="nucleotide sequence ID" value="XM_007695978.1"/>
</dbReference>
<reference evidence="3" key="2">
    <citation type="journal article" date="2013" name="PLoS Genet.">
        <title>Comparative genome structure, secondary metabolite, and effector coding capacity across Cochliobolus pathogens.</title>
        <authorList>
            <person name="Condon B.J."/>
            <person name="Leng Y."/>
            <person name="Wu D."/>
            <person name="Bushley K.E."/>
            <person name="Ohm R.A."/>
            <person name="Otillar R."/>
            <person name="Martin J."/>
            <person name="Schackwitz W."/>
            <person name="Grimwood J."/>
            <person name="MohdZainudin N."/>
            <person name="Xue C."/>
            <person name="Wang R."/>
            <person name="Manning V.A."/>
            <person name="Dhillon B."/>
            <person name="Tu Z.J."/>
            <person name="Steffenson B.J."/>
            <person name="Salamov A."/>
            <person name="Sun H."/>
            <person name="Lowry S."/>
            <person name="LaButti K."/>
            <person name="Han J."/>
            <person name="Copeland A."/>
            <person name="Lindquist E."/>
            <person name="Barry K."/>
            <person name="Schmutz J."/>
            <person name="Baker S.E."/>
            <person name="Ciuffetti L.M."/>
            <person name="Grigoriev I.V."/>
            <person name="Zhong S."/>
            <person name="Turgeon B.G."/>
        </authorList>
    </citation>
    <scope>NUCLEOTIDE SEQUENCE [LARGE SCALE GENOMIC DNA]</scope>
    <source>
        <strain evidence="3">ND90Pr / ATCC 201652</strain>
    </source>
</reference>
<dbReference type="Proteomes" id="UP000016934">
    <property type="component" value="Unassembled WGS sequence"/>
</dbReference>
<gene>
    <name evidence="2" type="ORF">COCSADRAFT_31983</name>
</gene>
<feature type="region of interest" description="Disordered" evidence="1">
    <location>
        <begin position="1"/>
        <end position="59"/>
    </location>
</feature>
<reference evidence="2 3" key="1">
    <citation type="journal article" date="2012" name="PLoS Pathog.">
        <title>Diverse lifestyles and strategies of plant pathogenesis encoded in the genomes of eighteen Dothideomycetes fungi.</title>
        <authorList>
            <person name="Ohm R.A."/>
            <person name="Feau N."/>
            <person name="Henrissat B."/>
            <person name="Schoch C.L."/>
            <person name="Horwitz B.A."/>
            <person name="Barry K.W."/>
            <person name="Condon B.J."/>
            <person name="Copeland A.C."/>
            <person name="Dhillon B."/>
            <person name="Glaser F."/>
            <person name="Hesse C.N."/>
            <person name="Kosti I."/>
            <person name="LaButti K."/>
            <person name="Lindquist E.A."/>
            <person name="Lucas S."/>
            <person name="Salamov A.A."/>
            <person name="Bradshaw R.E."/>
            <person name="Ciuffetti L."/>
            <person name="Hamelin R.C."/>
            <person name="Kema G.H.J."/>
            <person name="Lawrence C."/>
            <person name="Scott J.A."/>
            <person name="Spatafora J.W."/>
            <person name="Turgeon B.G."/>
            <person name="de Wit P.J.G.M."/>
            <person name="Zhong S."/>
            <person name="Goodwin S.B."/>
            <person name="Grigoriev I.V."/>
        </authorList>
    </citation>
    <scope>NUCLEOTIDE SEQUENCE [LARGE SCALE GENOMIC DNA]</scope>
    <source>
        <strain evidence="3">ND90Pr / ATCC 201652</strain>
    </source>
</reference>
<evidence type="ECO:0000313" key="3">
    <source>
        <dbReference type="Proteomes" id="UP000016934"/>
    </source>
</evidence>
<sequence length="121" mass="13520">MTPPPQVPASLSPQHNPKTTSKNLQETLRHPPRLPPTPCLHTIRQKPSDPPHIQPSPPLQLSKPSLIRIYLHAKPPHPPPHFPAAQPPKQSKKILAQAVDFFFALLCPSAAFTQKMHSQLW</sequence>
<dbReference type="GeneID" id="19136599"/>
<keyword evidence="3" id="KW-1185">Reference proteome</keyword>
<accession>M2TJ56</accession>
<name>M2TJ56_COCSN</name>
<organism evidence="2 3">
    <name type="scientific">Cochliobolus sativus (strain ND90Pr / ATCC 201652)</name>
    <name type="common">Common root rot and spot blotch fungus</name>
    <name type="synonym">Bipolaris sorokiniana</name>
    <dbReference type="NCBI Taxonomy" id="665912"/>
    <lineage>
        <taxon>Eukaryota</taxon>
        <taxon>Fungi</taxon>
        <taxon>Dikarya</taxon>
        <taxon>Ascomycota</taxon>
        <taxon>Pezizomycotina</taxon>
        <taxon>Dothideomycetes</taxon>
        <taxon>Pleosporomycetidae</taxon>
        <taxon>Pleosporales</taxon>
        <taxon>Pleosporineae</taxon>
        <taxon>Pleosporaceae</taxon>
        <taxon>Bipolaris</taxon>
    </lineage>
</organism>
<proteinExistence type="predicted"/>
<evidence type="ECO:0000313" key="2">
    <source>
        <dbReference type="EMBL" id="EMD69241.1"/>
    </source>
</evidence>
<dbReference type="HOGENOM" id="CLU_2037866_0_0_1"/>
<protein>
    <submittedName>
        <fullName evidence="2">Uncharacterized protein</fullName>
    </submittedName>
</protein>
<dbReference type="KEGG" id="bsc:COCSADRAFT_31983"/>
<dbReference type="AlphaFoldDB" id="M2TJ56"/>
<dbReference type="EMBL" id="KB445637">
    <property type="protein sequence ID" value="EMD69241.1"/>
    <property type="molecule type" value="Genomic_DNA"/>
</dbReference>
<evidence type="ECO:0000256" key="1">
    <source>
        <dbReference type="SAM" id="MobiDB-lite"/>
    </source>
</evidence>